<accession>A0A0P0YT11</accession>
<organism evidence="3">
    <name type="scientific">Klebsiella sp. 167</name>
    <dbReference type="NCBI Taxonomy" id="1497838"/>
    <lineage>
        <taxon>Bacteria</taxon>
        <taxon>Pseudomonadati</taxon>
        <taxon>Pseudomonadota</taxon>
        <taxon>Gammaproteobacteria</taxon>
        <taxon>Enterobacterales</taxon>
        <taxon>Enterobacteriaceae</taxon>
        <taxon>Klebsiella/Raoultella group</taxon>
        <taxon>Klebsiella</taxon>
    </lineage>
</organism>
<dbReference type="Gene3D" id="3.40.50.2000">
    <property type="entry name" value="Glycogen Phosphorylase B"/>
    <property type="match status" value="2"/>
</dbReference>
<dbReference type="InterPro" id="IPR028098">
    <property type="entry name" value="Glyco_trans_4-like_N"/>
</dbReference>
<sequence>MSYVDADCSHKRILHIAETTMGGVGTIINSLIKNEIEYCSVICPSQQSEMIICKNKVTFERTGRNLKSFLNLAITVFKELKKNEYSTIHIHSSFAGVIVRFLFWLNILNRKKYFVIFTPHCFSFIMDSSAFKKKIYTFIERFLSKQSDVITTNSNFEYEQAVLHGISKNKLQVIYNGVVFDNIVEHSNHSNDGVINVLFVGRFDKQKGYDLLTAIIQGLDKNKFIFNLVGDSVHDEVDMLEADNVFYHGWKKKDELRSFFIENDFLIMPSRWESFGLVAVEAQMNGLPVLANNTSSLPEVVLENKTGILLDFTNIPKVTDFISAHDTSFWRNMQYDCIKFANERFKEEKMVREYFNLYK</sequence>
<reference evidence="3" key="1">
    <citation type="submission" date="2014-04" db="EMBL/GenBank/DDBJ databases">
        <authorList>
            <person name="Harrison E."/>
        </authorList>
    </citation>
    <scope>NUCLEOTIDE SEQUENCE</scope>
    <source>
        <strain evidence="3">167</strain>
    </source>
</reference>
<dbReference type="GO" id="GO:0016757">
    <property type="term" value="F:glycosyltransferase activity"/>
    <property type="evidence" value="ECO:0007669"/>
    <property type="project" value="InterPro"/>
</dbReference>
<keyword evidence="3" id="KW-0808">Transferase</keyword>
<feature type="domain" description="Glycosyltransferase subfamily 4-like N-terminal" evidence="2">
    <location>
        <begin position="63"/>
        <end position="178"/>
    </location>
</feature>
<protein>
    <submittedName>
        <fullName evidence="3">Glycosyl transferase</fullName>
    </submittedName>
</protein>
<dbReference type="SUPFAM" id="SSF53756">
    <property type="entry name" value="UDP-Glycosyltransferase/glycogen phosphorylase"/>
    <property type="match status" value="1"/>
</dbReference>
<reference evidence="3" key="2">
    <citation type="journal article" date="2015" name="Sci. Rep.">
        <title>Genetic analysis of capsular polysaccharide synthesis gene clusters in 79 capsular types of Klebsiella spp.</title>
        <authorList>
            <person name="Pan Y.J."/>
            <person name="Lin T.L."/>
            <person name="Chen C.T."/>
            <person name="Chen Y.Y."/>
            <person name="Hsieh P.F."/>
            <person name="Hsu C.R."/>
            <person name="Wu M.C."/>
            <person name="Wang J.T."/>
        </authorList>
    </citation>
    <scope>NUCLEOTIDE SEQUENCE</scope>
    <source>
        <strain evidence="3">167</strain>
    </source>
</reference>
<proteinExistence type="predicted"/>
<dbReference type="Pfam" id="PF13439">
    <property type="entry name" value="Glyco_transf_4"/>
    <property type="match status" value="1"/>
</dbReference>
<dbReference type="PANTHER" id="PTHR45947:SF3">
    <property type="entry name" value="SULFOQUINOVOSYL TRANSFERASE SQD2"/>
    <property type="match status" value="1"/>
</dbReference>
<dbReference type="InterPro" id="IPR050194">
    <property type="entry name" value="Glycosyltransferase_grp1"/>
</dbReference>
<dbReference type="AlphaFoldDB" id="A0A0P0YT11"/>
<dbReference type="Pfam" id="PF00534">
    <property type="entry name" value="Glycos_transf_1"/>
    <property type="match status" value="1"/>
</dbReference>
<dbReference type="EMBL" id="AB924606">
    <property type="protein sequence ID" value="BAT24306.1"/>
    <property type="molecule type" value="Genomic_DNA"/>
</dbReference>
<feature type="domain" description="Glycosyl transferase family 1" evidence="1">
    <location>
        <begin position="190"/>
        <end position="315"/>
    </location>
</feature>
<name>A0A0P0YT11_9ENTR</name>
<gene>
    <name evidence="3" type="primary">wcuF</name>
</gene>
<dbReference type="PANTHER" id="PTHR45947">
    <property type="entry name" value="SULFOQUINOVOSYL TRANSFERASE SQD2"/>
    <property type="match status" value="1"/>
</dbReference>
<dbReference type="CDD" id="cd03801">
    <property type="entry name" value="GT4_PimA-like"/>
    <property type="match status" value="1"/>
</dbReference>
<evidence type="ECO:0000259" key="2">
    <source>
        <dbReference type="Pfam" id="PF13439"/>
    </source>
</evidence>
<dbReference type="InterPro" id="IPR001296">
    <property type="entry name" value="Glyco_trans_1"/>
</dbReference>
<evidence type="ECO:0000313" key="3">
    <source>
        <dbReference type="EMBL" id="BAT24306.1"/>
    </source>
</evidence>
<evidence type="ECO:0000259" key="1">
    <source>
        <dbReference type="Pfam" id="PF00534"/>
    </source>
</evidence>